<organism evidence="8 9">
    <name type="scientific">Ramazzottius varieornatus</name>
    <name type="common">Water bear</name>
    <name type="synonym">Tardigrade</name>
    <dbReference type="NCBI Taxonomy" id="947166"/>
    <lineage>
        <taxon>Eukaryota</taxon>
        <taxon>Metazoa</taxon>
        <taxon>Ecdysozoa</taxon>
        <taxon>Tardigrada</taxon>
        <taxon>Eutardigrada</taxon>
        <taxon>Parachela</taxon>
        <taxon>Hypsibioidea</taxon>
        <taxon>Ramazzottiidae</taxon>
        <taxon>Ramazzottius</taxon>
    </lineage>
</organism>
<dbReference type="PROSITE" id="PS50240">
    <property type="entry name" value="TRYPSIN_DOM"/>
    <property type="match status" value="1"/>
</dbReference>
<dbReference type="Proteomes" id="UP000186922">
    <property type="component" value="Unassembled WGS sequence"/>
</dbReference>
<evidence type="ECO:0000313" key="8">
    <source>
        <dbReference type="EMBL" id="GAU91995.1"/>
    </source>
</evidence>
<dbReference type="GO" id="GO:0006508">
    <property type="term" value="P:proteolysis"/>
    <property type="evidence" value="ECO:0007669"/>
    <property type="project" value="UniProtKB-KW"/>
</dbReference>
<dbReference type="PRINTS" id="PR00722">
    <property type="entry name" value="CHYMOTRYPSIN"/>
</dbReference>
<dbReference type="InterPro" id="IPR033116">
    <property type="entry name" value="TRYPSIN_SER"/>
</dbReference>
<keyword evidence="3 5" id="KW-0720">Serine protease</keyword>
<dbReference type="PROSITE" id="PS00134">
    <property type="entry name" value="TRYPSIN_HIS"/>
    <property type="match status" value="1"/>
</dbReference>
<dbReference type="Gene3D" id="2.40.10.10">
    <property type="entry name" value="Trypsin-like serine proteases"/>
    <property type="match status" value="1"/>
</dbReference>
<evidence type="ECO:0000256" key="3">
    <source>
        <dbReference type="ARBA" id="ARBA00022825"/>
    </source>
</evidence>
<dbReference type="InterPro" id="IPR043504">
    <property type="entry name" value="Peptidase_S1_PA_chymotrypsin"/>
</dbReference>
<dbReference type="CDD" id="cd00190">
    <property type="entry name" value="Tryp_SPc"/>
    <property type="match status" value="1"/>
</dbReference>
<evidence type="ECO:0000256" key="1">
    <source>
        <dbReference type="ARBA" id="ARBA00022670"/>
    </source>
</evidence>
<dbReference type="STRING" id="947166.A0A1D1UU57"/>
<dbReference type="InterPro" id="IPR001254">
    <property type="entry name" value="Trypsin_dom"/>
</dbReference>
<evidence type="ECO:0000256" key="5">
    <source>
        <dbReference type="RuleBase" id="RU363034"/>
    </source>
</evidence>
<dbReference type="InterPro" id="IPR009003">
    <property type="entry name" value="Peptidase_S1_PA"/>
</dbReference>
<dbReference type="InterPro" id="IPR018114">
    <property type="entry name" value="TRYPSIN_HIS"/>
</dbReference>
<feature type="compositionally biased region" description="Low complexity" evidence="6">
    <location>
        <begin position="275"/>
        <end position="289"/>
    </location>
</feature>
<evidence type="ECO:0000256" key="6">
    <source>
        <dbReference type="SAM" id="MobiDB-lite"/>
    </source>
</evidence>
<feature type="region of interest" description="Disordered" evidence="6">
    <location>
        <begin position="476"/>
        <end position="518"/>
    </location>
</feature>
<dbReference type="SMART" id="SM00020">
    <property type="entry name" value="Tryp_SPc"/>
    <property type="match status" value="1"/>
</dbReference>
<keyword evidence="1 5" id="KW-0645">Protease</keyword>
<keyword evidence="9" id="KW-1185">Reference proteome</keyword>
<keyword evidence="4" id="KW-1015">Disulfide bond</keyword>
<dbReference type="FunFam" id="2.40.10.10:FF:000006">
    <property type="entry name" value="Serine proteinase stubble"/>
    <property type="match status" value="1"/>
</dbReference>
<feature type="domain" description="Peptidase S1" evidence="7">
    <location>
        <begin position="564"/>
        <end position="806"/>
    </location>
</feature>
<evidence type="ECO:0000259" key="7">
    <source>
        <dbReference type="PROSITE" id="PS50240"/>
    </source>
</evidence>
<name>A0A1D1UU57_RAMVA</name>
<feature type="region of interest" description="Disordered" evidence="6">
    <location>
        <begin position="250"/>
        <end position="292"/>
    </location>
</feature>
<dbReference type="EMBL" id="BDGG01000002">
    <property type="protein sequence ID" value="GAU91995.1"/>
    <property type="molecule type" value="Genomic_DNA"/>
</dbReference>
<evidence type="ECO:0000256" key="2">
    <source>
        <dbReference type="ARBA" id="ARBA00022801"/>
    </source>
</evidence>
<dbReference type="Pfam" id="PF00089">
    <property type="entry name" value="Trypsin"/>
    <property type="match status" value="1"/>
</dbReference>
<dbReference type="GO" id="GO:0004252">
    <property type="term" value="F:serine-type endopeptidase activity"/>
    <property type="evidence" value="ECO:0007669"/>
    <property type="project" value="InterPro"/>
</dbReference>
<gene>
    <name evidence="8" type="primary">RvY_04147</name>
    <name evidence="8" type="synonym">RvY_04147.1</name>
    <name evidence="8" type="ORF">RvY_04147-1</name>
</gene>
<dbReference type="SUPFAM" id="SSF50494">
    <property type="entry name" value="Trypsin-like serine proteases"/>
    <property type="match status" value="1"/>
</dbReference>
<evidence type="ECO:0000256" key="4">
    <source>
        <dbReference type="ARBA" id="ARBA00023157"/>
    </source>
</evidence>
<dbReference type="InterPro" id="IPR050127">
    <property type="entry name" value="Serine_Proteases_S1"/>
</dbReference>
<dbReference type="OrthoDB" id="93664at2759"/>
<dbReference type="PANTHER" id="PTHR24264:SF83">
    <property type="entry name" value="COMPLEMENT FACTOR I"/>
    <property type="match status" value="1"/>
</dbReference>
<dbReference type="PROSITE" id="PS00135">
    <property type="entry name" value="TRYPSIN_SER"/>
    <property type="match status" value="1"/>
</dbReference>
<keyword evidence="2 5" id="KW-0378">Hydrolase</keyword>
<evidence type="ECO:0000313" key="9">
    <source>
        <dbReference type="Proteomes" id="UP000186922"/>
    </source>
</evidence>
<dbReference type="PANTHER" id="PTHR24264">
    <property type="entry name" value="TRYPSIN-RELATED"/>
    <property type="match status" value="1"/>
</dbReference>
<protein>
    <recommendedName>
        <fullName evidence="7">Peptidase S1 domain-containing protein</fullName>
    </recommendedName>
</protein>
<proteinExistence type="predicted"/>
<reference evidence="8 9" key="1">
    <citation type="journal article" date="2016" name="Nat. Commun.">
        <title>Extremotolerant tardigrade genome and improved radiotolerance of human cultured cells by tardigrade-unique protein.</title>
        <authorList>
            <person name="Hashimoto T."/>
            <person name="Horikawa D.D."/>
            <person name="Saito Y."/>
            <person name="Kuwahara H."/>
            <person name="Kozuka-Hata H."/>
            <person name="Shin-I T."/>
            <person name="Minakuchi Y."/>
            <person name="Ohishi K."/>
            <person name="Motoyama A."/>
            <person name="Aizu T."/>
            <person name="Enomoto A."/>
            <person name="Kondo K."/>
            <person name="Tanaka S."/>
            <person name="Hara Y."/>
            <person name="Koshikawa S."/>
            <person name="Sagara H."/>
            <person name="Miura T."/>
            <person name="Yokobori S."/>
            <person name="Miyagawa K."/>
            <person name="Suzuki Y."/>
            <person name="Kubo T."/>
            <person name="Oyama M."/>
            <person name="Kohara Y."/>
            <person name="Fujiyama A."/>
            <person name="Arakawa K."/>
            <person name="Katayama T."/>
            <person name="Toyoda A."/>
            <person name="Kunieda T."/>
        </authorList>
    </citation>
    <scope>NUCLEOTIDE SEQUENCE [LARGE SCALE GENOMIC DNA]</scope>
    <source>
        <strain evidence="8 9">YOKOZUNA-1</strain>
    </source>
</reference>
<dbReference type="AlphaFoldDB" id="A0A1D1UU57"/>
<sequence length="842" mass="90648">MRCAASVWLTNFFDVLQELWTNLQMEFQSLAVEVYRVGPEEPSVDGSYPEALDNVQQRGHQRTFRAPGCCWRKSWCSVVLIVLLTCWLPVCSAYPSITPEVEPVRQLRAHRPLGGSQVTVIARSDGPPLCLTQQSEVGVCMYLKSCLDMKGHLMGTCAKSFFFASCCILPNSTLMASLNSSANLPQPVFPILPDRNTISAPPFSTLSAPPFSTFVKPLFVRTKTTPKPDQSTATTTTIPTIDTVVTTVIAETTDIPETELTSSDPSSRPEEPQLSTYTFSSETTTEPTPVDGRRKYAALLRQQKTSPTTEATAETTTVPTITTTKTTTASTSTESTTVAATTIKTTLPTVSTTEETVSPSTDSGQIVDFSIPNSVNNNITVVLNVSSGDVTIQIEALKSTTPLFVVNSTTVSPSTATRLAVTTGGSTTSGSVDVSFGDLLATLIGNLTAGMRLPGAEIPETTTAMPTTIVTIPSTISSTTPATTTSSTTTTMTTSTTSTTTPSTTTTPTTSTTSSTTTTELITVPTTMLPVTARSTLPPPDADGQTPVTLSDICGITPLLWRRIVGGEETKLGEFPWQVSLRRIVGFISSHRCGATLVHPRWVLTAAHCASDIPTNKMIVRIGEWDFRDANDPNATYQAIDMRVSERIIHPKFNFLTFENDLALLRLTEQVKLAPHIIPACIAPYKNYTGTLGTITGWGRLAQGGALPPVLHKVDVPFISKHDCETWFDAGDRHQDIESVFICAGFKDGGRDACQGDSGGPIVQKVDGRWSIVSVISWGIGCAEANLPGVSTLVPLFEDWIKASTNGDVYMPDFYLKKYGPPPPITRLPKAGRSFSITQLRK</sequence>
<accession>A0A1D1UU57</accession>
<dbReference type="GO" id="GO:0005615">
    <property type="term" value="C:extracellular space"/>
    <property type="evidence" value="ECO:0007669"/>
    <property type="project" value="TreeGrafter"/>
</dbReference>
<dbReference type="InterPro" id="IPR001314">
    <property type="entry name" value="Peptidase_S1A"/>
</dbReference>
<comment type="caution">
    <text evidence="8">The sequence shown here is derived from an EMBL/GenBank/DDBJ whole genome shotgun (WGS) entry which is preliminary data.</text>
</comment>